<dbReference type="AlphaFoldDB" id="A0A8H7N0A9"/>
<evidence type="ECO:0000256" key="2">
    <source>
        <dbReference type="ARBA" id="ARBA00022857"/>
    </source>
</evidence>
<dbReference type="EMBL" id="JADCTT010000021">
    <property type="protein sequence ID" value="KAF9742436.1"/>
    <property type="molecule type" value="Genomic_DNA"/>
</dbReference>
<proteinExistence type="inferred from homology"/>
<dbReference type="Pfam" id="PF00106">
    <property type="entry name" value="adh_short"/>
    <property type="match status" value="2"/>
</dbReference>
<accession>A0A8H7N0A9</accession>
<dbReference type="GO" id="GO:0016491">
    <property type="term" value="F:oxidoreductase activity"/>
    <property type="evidence" value="ECO:0007669"/>
    <property type="project" value="UniProtKB-KW"/>
</dbReference>
<dbReference type="PRINTS" id="PR00081">
    <property type="entry name" value="GDHRDH"/>
</dbReference>
<evidence type="ECO:0000313" key="6">
    <source>
        <dbReference type="Proteomes" id="UP000616885"/>
    </source>
</evidence>
<evidence type="ECO:0000256" key="1">
    <source>
        <dbReference type="ARBA" id="ARBA00006484"/>
    </source>
</evidence>
<comment type="caution">
    <text evidence="5">The sequence shown here is derived from an EMBL/GenBank/DDBJ whole genome shotgun (WGS) entry which is preliminary data.</text>
</comment>
<dbReference type="PANTHER" id="PTHR43180">
    <property type="entry name" value="3-OXOACYL-(ACYL-CARRIER-PROTEIN) REDUCTASE (AFU_ORTHOLOGUE AFUA_6G11210)"/>
    <property type="match status" value="1"/>
</dbReference>
<gene>
    <name evidence="5" type="ORF">IM811_009459</name>
</gene>
<sequence length="325" mass="35088">MAFSPDPSLLTRLAGKTAIVTGGANGIGLEAVRKYHASGANVVIADLPSAQPAAETAIQSLGNDAPRVMFVPVDITDWDDDVAALFTSTISKFGRVDIVIANAGIMESHKFFEFQTNEAGRLMDDGSSRVIDVNLKGAMNSAFHKPFYTFTANSDHNEALRHAVFYMKSNPPDEDGWRGSVVLVSSTSGYFGGTEVVSYVSSKHGVIGLLRSSRGAAHRLRIRVNGVAPFITPTFITQGYSELWRAEGLPTNTSADVATGILHMSLDVEMQGKCCLVAGGTYRELERPLADTSSAWIGDEMSNIFLKAGEFFRRLGGYPLPQRRC</sequence>
<evidence type="ECO:0000256" key="3">
    <source>
        <dbReference type="ARBA" id="ARBA00023002"/>
    </source>
</evidence>
<protein>
    <submittedName>
        <fullName evidence="5">Uncharacterized protein</fullName>
    </submittedName>
</protein>
<keyword evidence="3" id="KW-0560">Oxidoreductase</keyword>
<reference evidence="5" key="1">
    <citation type="submission" date="2020-10" db="EMBL/GenBank/DDBJ databases">
        <title>High-Quality Genome Resource of Clonostachys rosea strain S41 by Oxford Nanopore Long-Read Sequencing.</title>
        <authorList>
            <person name="Wang H."/>
        </authorList>
    </citation>
    <scope>NUCLEOTIDE SEQUENCE</scope>
    <source>
        <strain evidence="5">S41</strain>
    </source>
</reference>
<organism evidence="5 6">
    <name type="scientific">Bionectria ochroleuca</name>
    <name type="common">Gliocladium roseum</name>
    <dbReference type="NCBI Taxonomy" id="29856"/>
    <lineage>
        <taxon>Eukaryota</taxon>
        <taxon>Fungi</taxon>
        <taxon>Dikarya</taxon>
        <taxon>Ascomycota</taxon>
        <taxon>Pezizomycotina</taxon>
        <taxon>Sordariomycetes</taxon>
        <taxon>Hypocreomycetidae</taxon>
        <taxon>Hypocreales</taxon>
        <taxon>Bionectriaceae</taxon>
        <taxon>Clonostachys</taxon>
    </lineage>
</organism>
<dbReference type="InterPro" id="IPR002347">
    <property type="entry name" value="SDR_fam"/>
</dbReference>
<comment type="similarity">
    <text evidence="1 4">Belongs to the short-chain dehydrogenases/reductases (SDR) family.</text>
</comment>
<dbReference type="InterPro" id="IPR036291">
    <property type="entry name" value="NAD(P)-bd_dom_sf"/>
</dbReference>
<name>A0A8H7N0A9_BIOOC</name>
<evidence type="ECO:0000313" key="5">
    <source>
        <dbReference type="EMBL" id="KAF9742436.1"/>
    </source>
</evidence>
<dbReference type="PRINTS" id="PR00080">
    <property type="entry name" value="SDRFAMILY"/>
</dbReference>
<evidence type="ECO:0000256" key="4">
    <source>
        <dbReference type="RuleBase" id="RU000363"/>
    </source>
</evidence>
<dbReference type="Proteomes" id="UP000616885">
    <property type="component" value="Unassembled WGS sequence"/>
</dbReference>
<dbReference type="SUPFAM" id="SSF51735">
    <property type="entry name" value="NAD(P)-binding Rossmann-fold domains"/>
    <property type="match status" value="1"/>
</dbReference>
<dbReference type="PANTHER" id="PTHR43180:SF63">
    <property type="entry name" value="DEHYDROGENASE_REDUCTASE FAMILY PROTEIN, PUTATIVE (AFU_ORTHOLOGUE AFUA_6G03520)-RELATED"/>
    <property type="match status" value="1"/>
</dbReference>
<dbReference type="Gene3D" id="3.40.50.720">
    <property type="entry name" value="NAD(P)-binding Rossmann-like Domain"/>
    <property type="match status" value="1"/>
</dbReference>
<keyword evidence="2" id="KW-0521">NADP</keyword>